<dbReference type="PIRSF" id="PIRSF000102">
    <property type="entry name" value="Lac_mal_DH"/>
    <property type="match status" value="1"/>
</dbReference>
<feature type="binding site" evidence="4">
    <location>
        <begin position="16"/>
        <end position="21"/>
    </location>
    <ligand>
        <name>NAD(+)</name>
        <dbReference type="ChEBI" id="CHEBI:57540"/>
    </ligand>
</feature>
<feature type="binding site" evidence="4">
    <location>
        <position position="41"/>
    </location>
    <ligand>
        <name>NAD(+)</name>
        <dbReference type="ChEBI" id="CHEBI:57540"/>
    </ligand>
</feature>
<comment type="caution">
    <text evidence="8">The sequence shown here is derived from an EMBL/GenBank/DDBJ whole genome shotgun (WGS) entry which is preliminary data.</text>
</comment>
<evidence type="ECO:0000313" key="9">
    <source>
        <dbReference type="Proteomes" id="UP001174691"/>
    </source>
</evidence>
<dbReference type="InterPro" id="IPR001236">
    <property type="entry name" value="Lactate/malate_DH_N"/>
</dbReference>
<dbReference type="Pfam" id="PF00056">
    <property type="entry name" value="Ldh_1_N"/>
    <property type="match status" value="1"/>
</dbReference>
<keyword evidence="9" id="KW-1185">Reference proteome</keyword>
<dbReference type="AlphaFoldDB" id="A0AA38RLG5"/>
<evidence type="ECO:0000256" key="5">
    <source>
        <dbReference type="RuleBase" id="RU003369"/>
    </source>
</evidence>
<dbReference type="EMBL" id="JANBVN010000127">
    <property type="protein sequence ID" value="KAJ9141999.1"/>
    <property type="molecule type" value="Genomic_DNA"/>
</dbReference>
<dbReference type="SUPFAM" id="SSF51735">
    <property type="entry name" value="NAD(P)-binding Rossmann-fold domains"/>
    <property type="match status" value="1"/>
</dbReference>
<sequence length="315" mass="33399">MSSETAKPVSRIAIVGSGQVGGSAAHALIIGHVADEILLVDNNIERRDGQVRDLTDVAYFHHGRTRVHAASYREAGQCDIIIIAAGCKYTTGQTTIETMSRNISIVRTVISAMTPFRSDSILIVVANPVDLLTSIAQRLSRLPASQILGSGTFLESVRLRGLLADHAGIALDSIHVDILGVHGESQVAAWSAATIGGSPIDKVLKPENAVSLAELEVECRNRSESIIRAKGTTPYGIGSVVTSICASILRDECSVRPVSHFQPEFSCCFSLPAILGRKGIVGTIRAHLSGDEEAAIASSAKELRATVDRVSELSN</sequence>
<proteinExistence type="inferred from homology"/>
<evidence type="ECO:0000313" key="8">
    <source>
        <dbReference type="EMBL" id="KAJ9141999.1"/>
    </source>
</evidence>
<evidence type="ECO:0000259" key="6">
    <source>
        <dbReference type="Pfam" id="PF00056"/>
    </source>
</evidence>
<dbReference type="PANTHER" id="PTHR43128">
    <property type="entry name" value="L-2-HYDROXYCARBOXYLATE DEHYDROGENASE (NAD(P)(+))"/>
    <property type="match status" value="1"/>
</dbReference>
<dbReference type="GO" id="GO:0004459">
    <property type="term" value="F:L-lactate dehydrogenase (NAD+) activity"/>
    <property type="evidence" value="ECO:0007669"/>
    <property type="project" value="TreeGrafter"/>
</dbReference>
<evidence type="ECO:0000256" key="3">
    <source>
        <dbReference type="PIRSR" id="PIRSR000102-1"/>
    </source>
</evidence>
<dbReference type="PANTHER" id="PTHR43128:SF16">
    <property type="entry name" value="L-LACTATE DEHYDROGENASE"/>
    <property type="match status" value="1"/>
</dbReference>
<feature type="domain" description="Lactate/malate dehydrogenase C-terminal" evidence="7">
    <location>
        <begin position="152"/>
        <end position="312"/>
    </location>
</feature>
<dbReference type="Proteomes" id="UP001174691">
    <property type="component" value="Unassembled WGS sequence"/>
</dbReference>
<evidence type="ECO:0000256" key="4">
    <source>
        <dbReference type="PIRSR" id="PIRSR000102-3"/>
    </source>
</evidence>
<dbReference type="CDD" id="cd00300">
    <property type="entry name" value="LDH_like"/>
    <property type="match status" value="1"/>
</dbReference>
<evidence type="ECO:0000256" key="2">
    <source>
        <dbReference type="ARBA" id="ARBA00023027"/>
    </source>
</evidence>
<gene>
    <name evidence="8" type="ORF">NKR19_g7343</name>
</gene>
<dbReference type="Gene3D" id="3.40.50.720">
    <property type="entry name" value="NAD(P)-binding Rossmann-like Domain"/>
    <property type="match status" value="1"/>
</dbReference>
<reference evidence="8" key="1">
    <citation type="submission" date="2022-07" db="EMBL/GenBank/DDBJ databases">
        <title>Fungi with potential for degradation of polypropylene.</title>
        <authorList>
            <person name="Gostincar C."/>
        </authorList>
    </citation>
    <scope>NUCLEOTIDE SEQUENCE</scope>
    <source>
        <strain evidence="8">EXF-13287</strain>
    </source>
</reference>
<dbReference type="SUPFAM" id="SSF56327">
    <property type="entry name" value="LDH C-terminal domain-like"/>
    <property type="match status" value="1"/>
</dbReference>
<accession>A0AA38RLG5</accession>
<dbReference type="InterPro" id="IPR036291">
    <property type="entry name" value="NAD(P)-bd_dom_sf"/>
</dbReference>
<feature type="active site" description="Proton acceptor" evidence="3">
    <location>
        <position position="182"/>
    </location>
</feature>
<protein>
    <submittedName>
        <fullName evidence="8">L-lactate dehydrogenase</fullName>
    </submittedName>
</protein>
<evidence type="ECO:0000259" key="7">
    <source>
        <dbReference type="Pfam" id="PF02866"/>
    </source>
</evidence>
<evidence type="ECO:0000256" key="1">
    <source>
        <dbReference type="ARBA" id="ARBA00023002"/>
    </source>
</evidence>
<feature type="binding site" evidence="4">
    <location>
        <begin position="125"/>
        <end position="127"/>
    </location>
    <ligand>
        <name>NAD(+)</name>
        <dbReference type="ChEBI" id="CHEBI:57540"/>
    </ligand>
</feature>
<feature type="binding site" evidence="4">
    <location>
        <position position="102"/>
    </location>
    <ligand>
        <name>NAD(+)</name>
        <dbReference type="ChEBI" id="CHEBI:57540"/>
    </ligand>
</feature>
<dbReference type="InterPro" id="IPR001557">
    <property type="entry name" value="L-lactate/malate_DH"/>
</dbReference>
<dbReference type="InterPro" id="IPR022383">
    <property type="entry name" value="Lactate/malate_DH_C"/>
</dbReference>
<dbReference type="Pfam" id="PF02866">
    <property type="entry name" value="Ldh_1_C"/>
    <property type="match status" value="1"/>
</dbReference>
<dbReference type="PRINTS" id="PR00086">
    <property type="entry name" value="LLDHDRGNASE"/>
</dbReference>
<dbReference type="GO" id="GO:0006089">
    <property type="term" value="P:lactate metabolic process"/>
    <property type="evidence" value="ECO:0007669"/>
    <property type="project" value="TreeGrafter"/>
</dbReference>
<dbReference type="Gene3D" id="3.90.110.10">
    <property type="entry name" value="Lactate dehydrogenase/glycoside hydrolase, family 4, C-terminal"/>
    <property type="match status" value="1"/>
</dbReference>
<organism evidence="8 9">
    <name type="scientific">Coniochaeta hoffmannii</name>
    <dbReference type="NCBI Taxonomy" id="91930"/>
    <lineage>
        <taxon>Eukaryota</taxon>
        <taxon>Fungi</taxon>
        <taxon>Dikarya</taxon>
        <taxon>Ascomycota</taxon>
        <taxon>Pezizomycotina</taxon>
        <taxon>Sordariomycetes</taxon>
        <taxon>Sordariomycetidae</taxon>
        <taxon>Coniochaetales</taxon>
        <taxon>Coniochaetaceae</taxon>
        <taxon>Coniochaeta</taxon>
    </lineage>
</organism>
<dbReference type="InterPro" id="IPR015955">
    <property type="entry name" value="Lactate_DH/Glyco_Ohase_4_C"/>
</dbReference>
<name>A0AA38RLG5_9PEZI</name>
<keyword evidence="2 4" id="KW-0520">NAD</keyword>
<keyword evidence="1 5" id="KW-0560">Oxidoreductase</keyword>
<comment type="similarity">
    <text evidence="5">Belongs to the LDH/MDH superfamily.</text>
</comment>
<feature type="domain" description="Lactate/malate dehydrogenase N-terminal" evidence="6">
    <location>
        <begin position="11"/>
        <end position="149"/>
    </location>
</feature>